<sequence>MCIVAFFVVLCVLESEFIFSLLHLSFMTYHTCNLVPRFRRHGRFGEGASHYVCMLDRVSSNSSFPRGFLSVLNFHLQCSDFLARPEFPESGSVIVLSFFLHSFFFFLPIVRVGWGGGFVLRSLFTRPLRRLFCRVSVPVLTLIVAAAFLFISQFLFVSSPSARLLRLCALFNQTWYISQSTAPRHGDWTISSEPSPLPSCFYYFISFRLASHPTSPMRPRKSMHP</sequence>
<evidence type="ECO:0000256" key="1">
    <source>
        <dbReference type="SAM" id="Phobius"/>
    </source>
</evidence>
<dbReference type="Proteomes" id="UP001362999">
    <property type="component" value="Unassembled WGS sequence"/>
</dbReference>
<protein>
    <submittedName>
        <fullName evidence="2">Uncharacterized protein</fullName>
    </submittedName>
</protein>
<dbReference type="AlphaFoldDB" id="A0AAW0DT06"/>
<comment type="caution">
    <text evidence="2">The sequence shown here is derived from an EMBL/GenBank/DDBJ whole genome shotgun (WGS) entry which is preliminary data.</text>
</comment>
<dbReference type="EMBL" id="JAWWNJ010000005">
    <property type="protein sequence ID" value="KAK7055144.1"/>
    <property type="molecule type" value="Genomic_DNA"/>
</dbReference>
<keyword evidence="1" id="KW-0472">Membrane</keyword>
<name>A0AAW0DT06_9AGAR</name>
<evidence type="ECO:0000313" key="2">
    <source>
        <dbReference type="EMBL" id="KAK7055144.1"/>
    </source>
</evidence>
<keyword evidence="1" id="KW-0812">Transmembrane</keyword>
<feature type="transmembrane region" description="Helical" evidence="1">
    <location>
        <begin position="131"/>
        <end position="156"/>
    </location>
</feature>
<gene>
    <name evidence="2" type="ORF">R3P38DRAFT_1345717</name>
</gene>
<organism evidence="2 3">
    <name type="scientific">Favolaschia claudopus</name>
    <dbReference type="NCBI Taxonomy" id="2862362"/>
    <lineage>
        <taxon>Eukaryota</taxon>
        <taxon>Fungi</taxon>
        <taxon>Dikarya</taxon>
        <taxon>Basidiomycota</taxon>
        <taxon>Agaricomycotina</taxon>
        <taxon>Agaricomycetes</taxon>
        <taxon>Agaricomycetidae</taxon>
        <taxon>Agaricales</taxon>
        <taxon>Marasmiineae</taxon>
        <taxon>Mycenaceae</taxon>
        <taxon>Favolaschia</taxon>
    </lineage>
</organism>
<accession>A0AAW0DT06</accession>
<reference evidence="2 3" key="1">
    <citation type="journal article" date="2024" name="J Genomics">
        <title>Draft genome sequencing and assembly of Favolaschia claudopus CIRM-BRFM 2984 isolated from oak limbs.</title>
        <authorList>
            <person name="Navarro D."/>
            <person name="Drula E."/>
            <person name="Chaduli D."/>
            <person name="Cazenave R."/>
            <person name="Ahrendt S."/>
            <person name="Wang J."/>
            <person name="Lipzen A."/>
            <person name="Daum C."/>
            <person name="Barry K."/>
            <person name="Grigoriev I.V."/>
            <person name="Favel A."/>
            <person name="Rosso M.N."/>
            <person name="Martin F."/>
        </authorList>
    </citation>
    <scope>NUCLEOTIDE SEQUENCE [LARGE SCALE GENOMIC DNA]</scope>
    <source>
        <strain evidence="2 3">CIRM-BRFM 2984</strain>
    </source>
</reference>
<keyword evidence="3" id="KW-1185">Reference proteome</keyword>
<evidence type="ECO:0000313" key="3">
    <source>
        <dbReference type="Proteomes" id="UP001362999"/>
    </source>
</evidence>
<keyword evidence="1" id="KW-1133">Transmembrane helix</keyword>
<proteinExistence type="predicted"/>
<feature type="transmembrane region" description="Helical" evidence="1">
    <location>
        <begin position="91"/>
        <end position="110"/>
    </location>
</feature>